<evidence type="ECO:0000313" key="3">
    <source>
        <dbReference type="Proteomes" id="UP000193834"/>
    </source>
</evidence>
<dbReference type="PANTHER" id="PTHR36444:SF2">
    <property type="entry name" value="TRANSCRIPTIONAL REGULATOR PROTEIN YOBU-RELATED"/>
    <property type="match status" value="1"/>
</dbReference>
<dbReference type="InterPro" id="IPR011256">
    <property type="entry name" value="Reg_factor_effector_dom_sf"/>
</dbReference>
<sequence>MNKPIAHKSGIILTGVTTRTTNAEEAGPDGRLPKLWETYFQNSAALQACSSRPEYIYSLYTDYESDASGEYTVLIGHEVKEGTPLREDAAFKQAVVPESEYLVFTSKKGPISEVVLQVWVEIWEYFKGSKEVRTYTGDFELYKANGFDPANAEVQIYIAIK</sequence>
<evidence type="ECO:0000259" key="1">
    <source>
        <dbReference type="SMART" id="SM00871"/>
    </source>
</evidence>
<dbReference type="SUPFAM" id="SSF55136">
    <property type="entry name" value="Probable bacterial effector-binding domain"/>
    <property type="match status" value="1"/>
</dbReference>
<dbReference type="SMART" id="SM00871">
    <property type="entry name" value="AraC_E_bind"/>
    <property type="match status" value="1"/>
</dbReference>
<dbReference type="PANTHER" id="PTHR36444">
    <property type="entry name" value="TRANSCRIPTIONAL REGULATOR PROTEIN YOBU-RELATED"/>
    <property type="match status" value="1"/>
</dbReference>
<dbReference type="OrthoDB" id="9801008at2"/>
<keyword evidence="3" id="KW-1185">Reference proteome</keyword>
<dbReference type="EMBL" id="FXAZ01000003">
    <property type="protein sequence ID" value="SMG42413.1"/>
    <property type="molecule type" value="Genomic_DNA"/>
</dbReference>
<dbReference type="Pfam" id="PF14526">
    <property type="entry name" value="Cass2"/>
    <property type="match status" value="1"/>
</dbReference>
<reference evidence="2 3" key="1">
    <citation type="submission" date="2017-04" db="EMBL/GenBank/DDBJ databases">
        <authorList>
            <person name="Afonso C.L."/>
            <person name="Miller P.J."/>
            <person name="Scott M.A."/>
            <person name="Spackman E."/>
            <person name="Goraichik I."/>
            <person name="Dimitrov K.M."/>
            <person name="Suarez D.L."/>
            <person name="Swayne D.E."/>
        </authorList>
    </citation>
    <scope>NUCLEOTIDE SEQUENCE [LARGE SCALE GENOMIC DNA]</scope>
    <source>
        <strain evidence="2 3">11</strain>
    </source>
</reference>
<name>A0A1X7KMJ6_9BACL</name>
<keyword evidence="2" id="KW-0238">DNA-binding</keyword>
<dbReference type="AlphaFoldDB" id="A0A1X7KMJ6"/>
<dbReference type="STRING" id="1852522.SAMN06295960_2489"/>
<proteinExistence type="predicted"/>
<evidence type="ECO:0000313" key="2">
    <source>
        <dbReference type="EMBL" id="SMG42413.1"/>
    </source>
</evidence>
<dbReference type="InterPro" id="IPR029441">
    <property type="entry name" value="Cass2"/>
</dbReference>
<accession>A0A1X7KMJ6</accession>
<dbReference type="InterPro" id="IPR010499">
    <property type="entry name" value="AraC_E-bd"/>
</dbReference>
<dbReference type="Proteomes" id="UP000193834">
    <property type="component" value="Unassembled WGS sequence"/>
</dbReference>
<feature type="domain" description="AraC effector-binding" evidence="1">
    <location>
        <begin position="1"/>
        <end position="161"/>
    </location>
</feature>
<gene>
    <name evidence="2" type="ORF">SAMN06295960_2489</name>
</gene>
<protein>
    <submittedName>
        <fullName evidence="2">Predicted transcriptional regulator YdeE, contains AraC-type DNA-binding domain</fullName>
    </submittedName>
</protein>
<dbReference type="GO" id="GO:0003677">
    <property type="term" value="F:DNA binding"/>
    <property type="evidence" value="ECO:0007669"/>
    <property type="project" value="UniProtKB-KW"/>
</dbReference>
<organism evidence="2 3">
    <name type="scientific">Paenibacillus aquistagni</name>
    <dbReference type="NCBI Taxonomy" id="1852522"/>
    <lineage>
        <taxon>Bacteria</taxon>
        <taxon>Bacillati</taxon>
        <taxon>Bacillota</taxon>
        <taxon>Bacilli</taxon>
        <taxon>Bacillales</taxon>
        <taxon>Paenibacillaceae</taxon>
        <taxon>Paenibacillus</taxon>
    </lineage>
</organism>
<dbReference type="Gene3D" id="3.20.80.10">
    <property type="entry name" value="Regulatory factor, effector binding domain"/>
    <property type="match status" value="1"/>
</dbReference>
<dbReference type="InterPro" id="IPR053182">
    <property type="entry name" value="YobU-like_regulator"/>
</dbReference>